<feature type="transmembrane region" description="Helical" evidence="1">
    <location>
        <begin position="22"/>
        <end position="40"/>
    </location>
</feature>
<evidence type="ECO:0000313" key="3">
    <source>
        <dbReference type="Proteomes" id="UP001642464"/>
    </source>
</evidence>
<proteinExistence type="predicted"/>
<name>A0ABP0KC96_9DINO</name>
<feature type="non-terminal residue" evidence="2">
    <location>
        <position position="1"/>
    </location>
</feature>
<dbReference type="InterPro" id="IPR046487">
    <property type="entry name" value="DUF6580"/>
</dbReference>
<dbReference type="Pfam" id="PF20221">
    <property type="entry name" value="DUF6580"/>
    <property type="match status" value="1"/>
</dbReference>
<evidence type="ECO:0000313" key="2">
    <source>
        <dbReference type="EMBL" id="CAK9024430.1"/>
    </source>
</evidence>
<feature type="transmembrane region" description="Helical" evidence="1">
    <location>
        <begin position="60"/>
        <end position="87"/>
    </location>
</feature>
<gene>
    <name evidence="2" type="ORF">SCF082_LOCUS16616</name>
</gene>
<keyword evidence="1" id="KW-1133">Transmembrane helix</keyword>
<keyword evidence="3" id="KW-1185">Reference proteome</keyword>
<keyword evidence="1" id="KW-0812">Transmembrane</keyword>
<organism evidence="2 3">
    <name type="scientific">Durusdinium trenchii</name>
    <dbReference type="NCBI Taxonomy" id="1381693"/>
    <lineage>
        <taxon>Eukaryota</taxon>
        <taxon>Sar</taxon>
        <taxon>Alveolata</taxon>
        <taxon>Dinophyceae</taxon>
        <taxon>Suessiales</taxon>
        <taxon>Symbiodiniaceae</taxon>
        <taxon>Durusdinium</taxon>
    </lineage>
</organism>
<evidence type="ECO:0008006" key="4">
    <source>
        <dbReference type="Google" id="ProtNLM"/>
    </source>
</evidence>
<evidence type="ECO:0000256" key="1">
    <source>
        <dbReference type="SAM" id="Phobius"/>
    </source>
</evidence>
<sequence length="108" mass="11633">VFTYGGFLLVAACGLICREKRTWYTVGGAGLLGAVLFFLVSNFGSWQANLSGTYSRDFNGLMACYVAGLPFLRGQIISTWVFSLILFSPLALRQLEAAEEPAPVTATA</sequence>
<dbReference type="EMBL" id="CAXAMM010010885">
    <property type="protein sequence ID" value="CAK9024430.1"/>
    <property type="molecule type" value="Genomic_DNA"/>
</dbReference>
<accession>A0ABP0KC96</accession>
<protein>
    <recommendedName>
        <fullName evidence="4">Transmembrane protein 18</fullName>
    </recommendedName>
</protein>
<comment type="caution">
    <text evidence="2">The sequence shown here is derived from an EMBL/GenBank/DDBJ whole genome shotgun (WGS) entry which is preliminary data.</text>
</comment>
<reference evidence="2 3" key="1">
    <citation type="submission" date="2024-02" db="EMBL/GenBank/DDBJ databases">
        <authorList>
            <person name="Chen Y."/>
            <person name="Shah S."/>
            <person name="Dougan E. K."/>
            <person name="Thang M."/>
            <person name="Chan C."/>
        </authorList>
    </citation>
    <scope>NUCLEOTIDE SEQUENCE [LARGE SCALE GENOMIC DNA]</scope>
</reference>
<keyword evidence="1" id="KW-0472">Membrane</keyword>
<dbReference type="Proteomes" id="UP001642464">
    <property type="component" value="Unassembled WGS sequence"/>
</dbReference>